<dbReference type="AlphaFoldDB" id="A0A6S6UM46"/>
<proteinExistence type="inferred from homology"/>
<keyword evidence="4 10" id="KW-0378">Hydrolase</keyword>
<dbReference type="PRINTS" id="PR00113">
    <property type="entry name" value="ALKPHPHTASE"/>
</dbReference>
<sequence>MNKLIIIAASFLLTTSCKTPEVPKSEPKEATTTIQEIKEKDHTTFVSNQRPKNVIFLIGDGMGLTQITAGSIAKKTPLVLEKFRQIGLVKTYSTKLITDSAAGATAMATGSKTYNGAISMDIHQNKLKTIVEYAEEANWLTGIVTTATVTHATPACFYGHQPTRSRVNQKLAAEFMTKNIEVLMGGGWNYFKKGLDGRDLIAEAQEKGYFVTDDIEQVGDYRPEKMICLISPKLPPRIKERGNYLPLAAKKAIDILSYPKSNFFLMIEGAQIDWGGHQNQSDYIVEEMLDFDRTIQEAFDFAEKDGNTLVLVTADHETGGYSINGGSAKDGKVEGKFTSDYHTATMVPIFAYGPGAESFTGIMENTEIFYKLKYLMNIDSLKPASD</sequence>
<dbReference type="EMBL" id="CACVAQ010000549">
    <property type="protein sequence ID" value="CAA6830350.1"/>
    <property type="molecule type" value="Genomic_DNA"/>
</dbReference>
<feature type="binding site" evidence="8">
    <location>
        <position position="151"/>
    </location>
    <ligand>
        <name>Mg(2+)</name>
        <dbReference type="ChEBI" id="CHEBI:18420"/>
    </ligand>
</feature>
<comment type="cofactor">
    <cofactor evidence="8">
        <name>Zn(2+)</name>
        <dbReference type="ChEBI" id="CHEBI:29105"/>
    </cofactor>
    <text evidence="8">Binds 2 Zn(2+) ions.</text>
</comment>
<accession>A0A6S6UM46</accession>
<evidence type="ECO:0000256" key="1">
    <source>
        <dbReference type="ARBA" id="ARBA00005984"/>
    </source>
</evidence>
<dbReference type="SUPFAM" id="SSF53649">
    <property type="entry name" value="Alkaline phosphatase-like"/>
    <property type="match status" value="1"/>
</dbReference>
<dbReference type="SMART" id="SM00098">
    <property type="entry name" value="alkPPc"/>
    <property type="match status" value="1"/>
</dbReference>
<feature type="binding site" evidence="8">
    <location>
        <position position="60"/>
    </location>
    <ligand>
        <name>Zn(2+)</name>
        <dbReference type="ChEBI" id="CHEBI:29105"/>
        <label>2</label>
    </ligand>
</feature>
<protein>
    <submittedName>
        <fullName evidence="10">Alkaline phosphatase (EC)</fullName>
        <ecNumber evidence="10">3.1.3.1</ecNumber>
    </submittedName>
</protein>
<comment type="similarity">
    <text evidence="1 9">Belongs to the alkaline phosphatase family.</text>
</comment>
<feature type="binding site" evidence="8">
    <location>
        <position position="273"/>
    </location>
    <ligand>
        <name>Zn(2+)</name>
        <dbReference type="ChEBI" id="CHEBI:29105"/>
        <label>2</label>
    </ligand>
</feature>
<evidence type="ECO:0000256" key="3">
    <source>
        <dbReference type="ARBA" id="ARBA00022723"/>
    </source>
</evidence>
<dbReference type="Pfam" id="PF00245">
    <property type="entry name" value="Alk_phosphatase"/>
    <property type="match status" value="1"/>
</dbReference>
<keyword evidence="6 8" id="KW-0460">Magnesium</keyword>
<reference evidence="10" key="1">
    <citation type="submission" date="2020-01" db="EMBL/GenBank/DDBJ databases">
        <authorList>
            <person name="Meier V. D."/>
            <person name="Meier V D."/>
        </authorList>
    </citation>
    <scope>NUCLEOTIDE SEQUENCE</scope>
    <source>
        <strain evidence="10">HLG_WM_MAG_10</strain>
    </source>
</reference>
<evidence type="ECO:0000256" key="7">
    <source>
        <dbReference type="PIRSR" id="PIRSR601952-1"/>
    </source>
</evidence>
<dbReference type="CDD" id="cd16012">
    <property type="entry name" value="ALP"/>
    <property type="match status" value="1"/>
</dbReference>
<evidence type="ECO:0000256" key="2">
    <source>
        <dbReference type="ARBA" id="ARBA00022553"/>
    </source>
</evidence>
<dbReference type="EC" id="3.1.3.1" evidence="10"/>
<comment type="cofactor">
    <cofactor evidence="8">
        <name>Mg(2+)</name>
        <dbReference type="ChEBI" id="CHEBI:18420"/>
    </cofactor>
    <text evidence="8">Binds 1 Mg(2+) ion.</text>
</comment>
<evidence type="ECO:0000256" key="8">
    <source>
        <dbReference type="PIRSR" id="PIRSR601952-2"/>
    </source>
</evidence>
<evidence type="ECO:0000256" key="5">
    <source>
        <dbReference type="ARBA" id="ARBA00022833"/>
    </source>
</evidence>
<feature type="binding site" evidence="8">
    <location>
        <position position="60"/>
    </location>
    <ligand>
        <name>Mg(2+)</name>
        <dbReference type="ChEBI" id="CHEBI:18420"/>
    </ligand>
</feature>
<name>A0A6S6UM46_9BACT</name>
<feature type="binding site" evidence="8">
    <location>
        <position position="153"/>
    </location>
    <ligand>
        <name>Mg(2+)</name>
        <dbReference type="ChEBI" id="CHEBI:18420"/>
    </ligand>
</feature>
<feature type="binding site" evidence="8">
    <location>
        <position position="277"/>
    </location>
    <ligand>
        <name>Zn(2+)</name>
        <dbReference type="ChEBI" id="CHEBI:29105"/>
        <label>2</label>
    </ligand>
</feature>
<dbReference type="InterPro" id="IPR017850">
    <property type="entry name" value="Alkaline_phosphatase_core_sf"/>
</dbReference>
<dbReference type="GO" id="GO:0004035">
    <property type="term" value="F:alkaline phosphatase activity"/>
    <property type="evidence" value="ECO:0007669"/>
    <property type="project" value="UniProtKB-EC"/>
</dbReference>
<keyword evidence="5 8" id="KW-0862">Zinc</keyword>
<keyword evidence="3 8" id="KW-0479">Metal-binding</keyword>
<evidence type="ECO:0000313" key="10">
    <source>
        <dbReference type="EMBL" id="CAA6830350.1"/>
    </source>
</evidence>
<feature type="binding site" evidence="8">
    <location>
        <position position="268"/>
    </location>
    <ligand>
        <name>Mg(2+)</name>
        <dbReference type="ChEBI" id="CHEBI:18420"/>
    </ligand>
</feature>
<keyword evidence="2" id="KW-0597">Phosphoprotein</keyword>
<dbReference type="PROSITE" id="PS51257">
    <property type="entry name" value="PROKAR_LIPOPROTEIN"/>
    <property type="match status" value="1"/>
</dbReference>
<gene>
    <name evidence="10" type="ORF">HELGO_WM27268</name>
</gene>
<dbReference type="PROSITE" id="PS00123">
    <property type="entry name" value="ALKALINE_PHOSPHATASE"/>
    <property type="match status" value="1"/>
</dbReference>
<feature type="binding site" evidence="8">
    <location>
        <position position="315"/>
    </location>
    <ligand>
        <name>Zn(2+)</name>
        <dbReference type="ChEBI" id="CHEBI:29105"/>
        <label>2</label>
    </ligand>
</feature>
<dbReference type="PANTHER" id="PTHR11596:SF5">
    <property type="entry name" value="ALKALINE PHOSPHATASE"/>
    <property type="match status" value="1"/>
</dbReference>
<feature type="binding site" evidence="8">
    <location>
        <position position="316"/>
    </location>
    <ligand>
        <name>Zn(2+)</name>
        <dbReference type="ChEBI" id="CHEBI:29105"/>
        <label>2</label>
    </ligand>
</feature>
<dbReference type="PANTHER" id="PTHR11596">
    <property type="entry name" value="ALKALINE PHOSPHATASE"/>
    <property type="match status" value="1"/>
</dbReference>
<dbReference type="Gene3D" id="3.40.720.10">
    <property type="entry name" value="Alkaline Phosphatase, subunit A"/>
    <property type="match status" value="1"/>
</dbReference>
<dbReference type="InterPro" id="IPR018299">
    <property type="entry name" value="Alkaline_phosphatase_AS"/>
</dbReference>
<evidence type="ECO:0000256" key="6">
    <source>
        <dbReference type="ARBA" id="ARBA00022842"/>
    </source>
</evidence>
<organism evidence="10">
    <name type="scientific">uncultured Aureispira sp</name>
    <dbReference type="NCBI Taxonomy" id="1331704"/>
    <lineage>
        <taxon>Bacteria</taxon>
        <taxon>Pseudomonadati</taxon>
        <taxon>Bacteroidota</taxon>
        <taxon>Saprospiria</taxon>
        <taxon>Saprospirales</taxon>
        <taxon>Saprospiraceae</taxon>
        <taxon>Aureispira</taxon>
        <taxon>environmental samples</taxon>
    </lineage>
</organism>
<evidence type="ECO:0000256" key="9">
    <source>
        <dbReference type="RuleBase" id="RU003946"/>
    </source>
</evidence>
<dbReference type="GO" id="GO:0046872">
    <property type="term" value="F:metal ion binding"/>
    <property type="evidence" value="ECO:0007669"/>
    <property type="project" value="UniProtKB-KW"/>
</dbReference>
<feature type="active site" description="Phosphoserine intermediate" evidence="7">
    <location>
        <position position="100"/>
    </location>
</feature>
<dbReference type="InterPro" id="IPR001952">
    <property type="entry name" value="Alkaline_phosphatase"/>
</dbReference>
<evidence type="ECO:0000256" key="4">
    <source>
        <dbReference type="ARBA" id="ARBA00022801"/>
    </source>
</evidence>